<dbReference type="GO" id="GO:0004222">
    <property type="term" value="F:metalloendopeptidase activity"/>
    <property type="evidence" value="ECO:0007669"/>
    <property type="project" value="TreeGrafter"/>
</dbReference>
<protein>
    <recommendedName>
        <fullName evidence="2">LysM domain-containing protein</fullName>
    </recommendedName>
</protein>
<dbReference type="InterPro" id="IPR036779">
    <property type="entry name" value="LysM_dom_sf"/>
</dbReference>
<dbReference type="InterPro" id="IPR050570">
    <property type="entry name" value="Cell_wall_metabolism_enzyme"/>
</dbReference>
<dbReference type="CDD" id="cd12797">
    <property type="entry name" value="M23_peptidase"/>
    <property type="match status" value="1"/>
</dbReference>
<evidence type="ECO:0000313" key="4">
    <source>
        <dbReference type="Proteomes" id="UP000179368"/>
    </source>
</evidence>
<accession>A0A1F6BTA6</accession>
<dbReference type="Gene3D" id="3.10.350.10">
    <property type="entry name" value="LysM domain"/>
    <property type="match status" value="2"/>
</dbReference>
<name>A0A1F6BTA6_9BACT</name>
<feature type="transmembrane region" description="Helical" evidence="1">
    <location>
        <begin position="12"/>
        <end position="34"/>
    </location>
</feature>
<comment type="caution">
    <text evidence="3">The sequence shown here is derived from an EMBL/GenBank/DDBJ whole genome shotgun (WGS) entry which is preliminary data.</text>
</comment>
<dbReference type="EMBL" id="MFKG01000024">
    <property type="protein sequence ID" value="OGG40150.1"/>
    <property type="molecule type" value="Genomic_DNA"/>
</dbReference>
<evidence type="ECO:0000256" key="1">
    <source>
        <dbReference type="SAM" id="Phobius"/>
    </source>
</evidence>
<evidence type="ECO:0000259" key="2">
    <source>
        <dbReference type="PROSITE" id="PS51782"/>
    </source>
</evidence>
<dbReference type="SUPFAM" id="SSF54106">
    <property type="entry name" value="LysM domain"/>
    <property type="match status" value="1"/>
</dbReference>
<dbReference type="Pfam" id="PF01476">
    <property type="entry name" value="LysM"/>
    <property type="match status" value="2"/>
</dbReference>
<proteinExistence type="predicted"/>
<dbReference type="PANTHER" id="PTHR21666">
    <property type="entry name" value="PEPTIDASE-RELATED"/>
    <property type="match status" value="1"/>
</dbReference>
<dbReference type="Proteomes" id="UP000179368">
    <property type="component" value="Unassembled WGS sequence"/>
</dbReference>
<dbReference type="InterPro" id="IPR018392">
    <property type="entry name" value="LysM"/>
</dbReference>
<dbReference type="SMART" id="SM00257">
    <property type="entry name" value="LysM"/>
    <property type="match status" value="2"/>
</dbReference>
<sequence length="343" mass="37275">MMLPINTILRYVRNTASFWPLLLIMAVFGIGQFVRLESETVYNEGQAADFGFGGPVGDSSEQDAGFFLGSASIGTTNEQEGESYFVFDGALILGNSHPLSNLIPIRDGLQKYRVQEGDSLSEIAARFGISTQTLKWANPDLGFVINPGDEITILPVTGVLYPTKEGDTLESIAGRYQIDPETIKDYNLGFQKILDTPGEILVLPYAKPIGSNVLSVSSNLPNLISYFVLPASGWNWGILHESNAVDIADQCGKPIYASADGLVIEESDEGYWNQGYGNYVILEHPNGTRTRYSHTSENLVGVGDYVSQGDHIALIGNTGNTHGPTGCHLHFEVHGARNPFAVR</sequence>
<keyword evidence="1" id="KW-0812">Transmembrane</keyword>
<evidence type="ECO:0000313" key="3">
    <source>
        <dbReference type="EMBL" id="OGG40150.1"/>
    </source>
</evidence>
<dbReference type="Gene3D" id="2.70.70.10">
    <property type="entry name" value="Glucose Permease (Domain IIA)"/>
    <property type="match status" value="1"/>
</dbReference>
<dbReference type="PANTHER" id="PTHR21666:SF270">
    <property type="entry name" value="MUREIN HYDROLASE ACTIVATOR ENVC"/>
    <property type="match status" value="1"/>
</dbReference>
<keyword evidence="1" id="KW-0472">Membrane</keyword>
<feature type="domain" description="LysM" evidence="2">
    <location>
        <begin position="110"/>
        <end position="153"/>
    </location>
</feature>
<dbReference type="InterPro" id="IPR016047">
    <property type="entry name" value="M23ase_b-sheet_dom"/>
</dbReference>
<organism evidence="3 4">
    <name type="scientific">Candidatus Jorgensenbacteria bacterium GWA1_49_17</name>
    <dbReference type="NCBI Taxonomy" id="1798467"/>
    <lineage>
        <taxon>Bacteria</taxon>
        <taxon>Candidatus Joergenseniibacteriota</taxon>
    </lineage>
</organism>
<dbReference type="SUPFAM" id="SSF51261">
    <property type="entry name" value="Duplicated hybrid motif"/>
    <property type="match status" value="1"/>
</dbReference>
<keyword evidence="1" id="KW-1133">Transmembrane helix</keyword>
<dbReference type="Pfam" id="PF01551">
    <property type="entry name" value="Peptidase_M23"/>
    <property type="match status" value="1"/>
</dbReference>
<dbReference type="InterPro" id="IPR011055">
    <property type="entry name" value="Dup_hybrid_motif"/>
</dbReference>
<gene>
    <name evidence="3" type="ORF">A2116_01240</name>
</gene>
<dbReference type="CDD" id="cd00118">
    <property type="entry name" value="LysM"/>
    <property type="match status" value="2"/>
</dbReference>
<dbReference type="PROSITE" id="PS51782">
    <property type="entry name" value="LYSM"/>
    <property type="match status" value="1"/>
</dbReference>
<reference evidence="3 4" key="1">
    <citation type="journal article" date="2016" name="Nat. Commun.">
        <title>Thousands of microbial genomes shed light on interconnected biogeochemical processes in an aquifer system.</title>
        <authorList>
            <person name="Anantharaman K."/>
            <person name="Brown C.T."/>
            <person name="Hug L.A."/>
            <person name="Sharon I."/>
            <person name="Castelle C.J."/>
            <person name="Probst A.J."/>
            <person name="Thomas B.C."/>
            <person name="Singh A."/>
            <person name="Wilkins M.J."/>
            <person name="Karaoz U."/>
            <person name="Brodie E.L."/>
            <person name="Williams K.H."/>
            <person name="Hubbard S.S."/>
            <person name="Banfield J.F."/>
        </authorList>
    </citation>
    <scope>NUCLEOTIDE SEQUENCE [LARGE SCALE GENOMIC DNA]</scope>
</reference>
<dbReference type="AlphaFoldDB" id="A0A1F6BTA6"/>